<comment type="caution">
    <text evidence="1">The sequence shown here is derived from an EMBL/GenBank/DDBJ whole genome shotgun (WGS) entry which is preliminary data.</text>
</comment>
<organism evidence="1 2">
    <name type="scientific">Zygosaccharomyces rouxii</name>
    <dbReference type="NCBI Taxonomy" id="4956"/>
    <lineage>
        <taxon>Eukaryota</taxon>
        <taxon>Fungi</taxon>
        <taxon>Dikarya</taxon>
        <taxon>Ascomycota</taxon>
        <taxon>Saccharomycotina</taxon>
        <taxon>Saccharomycetes</taxon>
        <taxon>Saccharomycetales</taxon>
        <taxon>Saccharomycetaceae</taxon>
        <taxon>Zygosaccharomyces</taxon>
    </lineage>
</organism>
<name>A0A1Q3AF97_ZYGRO</name>
<dbReference type="Proteomes" id="UP000187013">
    <property type="component" value="Unassembled WGS sequence"/>
</dbReference>
<dbReference type="EMBL" id="BDGX01000038">
    <property type="protein sequence ID" value="GAV54320.1"/>
    <property type="molecule type" value="Genomic_DNA"/>
</dbReference>
<protein>
    <submittedName>
        <fullName evidence="1">Uncharacterized protein</fullName>
    </submittedName>
</protein>
<reference evidence="1 2" key="1">
    <citation type="submission" date="2016-08" db="EMBL/GenBank/DDBJ databases">
        <title>Draft genome sequence of allopolyploid Zygosaccharomyces rouxii.</title>
        <authorList>
            <person name="Watanabe J."/>
            <person name="Uehara K."/>
            <person name="Mogi Y."/>
            <person name="Tsukioka Y."/>
        </authorList>
    </citation>
    <scope>NUCLEOTIDE SEQUENCE [LARGE SCALE GENOMIC DNA]</scope>
    <source>
        <strain evidence="1 2">NBRC 110957</strain>
    </source>
</reference>
<proteinExistence type="predicted"/>
<dbReference type="AlphaFoldDB" id="A0A1Q3AF97"/>
<gene>
    <name evidence="1" type="ORF">ZYGR_0AL00520</name>
</gene>
<evidence type="ECO:0000313" key="2">
    <source>
        <dbReference type="Proteomes" id="UP000187013"/>
    </source>
</evidence>
<accession>A0A1Q3AF97</accession>
<sequence length="88" mass="9800">MASIEYVSVYPPSYERSISSLDNKRLACYKLVTLGEPQDLQVMPTDNYEHADTTTVPQTLRGFRGGSARRSAKRGNGGIMKTVKKLFT</sequence>
<evidence type="ECO:0000313" key="1">
    <source>
        <dbReference type="EMBL" id="GAV54320.1"/>
    </source>
</evidence>